<evidence type="ECO:0000313" key="3">
    <source>
        <dbReference type="Proteomes" id="UP000596742"/>
    </source>
</evidence>
<dbReference type="Proteomes" id="UP000596742">
    <property type="component" value="Unassembled WGS sequence"/>
</dbReference>
<keyword evidence="3" id="KW-1185">Reference proteome</keyword>
<dbReference type="OrthoDB" id="6128803at2759"/>
<evidence type="ECO:0000259" key="1">
    <source>
        <dbReference type="Pfam" id="PF00386"/>
    </source>
</evidence>
<gene>
    <name evidence="2" type="ORF">MGAL_10B031699</name>
</gene>
<accession>A0A8B6F6H5</accession>
<sequence>MQYLQQSIEIKGEAYRHNFSTLMTKVSHNFTILQQLVTDEKVVTNDLLKNMSTQQLKMHTIRAFTVQNKQAFPNVRQGHILAFDSFYTNEGNRYDPHSGTFTADVSGWYIFLFNIRVRYYSQLCVTDLGKHSNRVVFGLCMSGTKYHQHSSESNFEHRRHSLVENWSMGWTNVYR</sequence>
<organism evidence="2 3">
    <name type="scientific">Mytilus galloprovincialis</name>
    <name type="common">Mediterranean mussel</name>
    <dbReference type="NCBI Taxonomy" id="29158"/>
    <lineage>
        <taxon>Eukaryota</taxon>
        <taxon>Metazoa</taxon>
        <taxon>Spiralia</taxon>
        <taxon>Lophotrochozoa</taxon>
        <taxon>Mollusca</taxon>
        <taxon>Bivalvia</taxon>
        <taxon>Autobranchia</taxon>
        <taxon>Pteriomorphia</taxon>
        <taxon>Mytilida</taxon>
        <taxon>Mytiloidea</taxon>
        <taxon>Mytilidae</taxon>
        <taxon>Mytilinae</taxon>
        <taxon>Mytilus</taxon>
    </lineage>
</organism>
<feature type="domain" description="C1q" evidence="1">
    <location>
        <begin position="63"/>
        <end position="150"/>
    </location>
</feature>
<dbReference type="InterPro" id="IPR001073">
    <property type="entry name" value="C1q_dom"/>
</dbReference>
<evidence type="ECO:0000313" key="2">
    <source>
        <dbReference type="EMBL" id="VDI45217.1"/>
    </source>
</evidence>
<dbReference type="SUPFAM" id="SSF49842">
    <property type="entry name" value="TNF-like"/>
    <property type="match status" value="1"/>
</dbReference>
<name>A0A8B6F6H5_MYTGA</name>
<dbReference type="EMBL" id="UYJE01006341">
    <property type="protein sequence ID" value="VDI45217.1"/>
    <property type="molecule type" value="Genomic_DNA"/>
</dbReference>
<dbReference type="Gene3D" id="2.60.120.40">
    <property type="match status" value="1"/>
</dbReference>
<comment type="caution">
    <text evidence="2">The sequence shown here is derived from an EMBL/GenBank/DDBJ whole genome shotgun (WGS) entry which is preliminary data.</text>
</comment>
<dbReference type="AlphaFoldDB" id="A0A8B6F6H5"/>
<reference evidence="2" key="1">
    <citation type="submission" date="2018-11" db="EMBL/GenBank/DDBJ databases">
        <authorList>
            <person name="Alioto T."/>
            <person name="Alioto T."/>
        </authorList>
    </citation>
    <scope>NUCLEOTIDE SEQUENCE</scope>
</reference>
<dbReference type="InterPro" id="IPR008983">
    <property type="entry name" value="Tumour_necrosis_fac-like_dom"/>
</dbReference>
<protein>
    <recommendedName>
        <fullName evidence="1">C1q domain-containing protein</fullName>
    </recommendedName>
</protein>
<proteinExistence type="predicted"/>
<dbReference type="Pfam" id="PF00386">
    <property type="entry name" value="C1q"/>
    <property type="match status" value="1"/>
</dbReference>